<accession>A0A8I6S4T4</accession>
<keyword evidence="8" id="KW-1185">Reference proteome</keyword>
<evidence type="ECO:0000259" key="6">
    <source>
        <dbReference type="Pfam" id="PF00135"/>
    </source>
</evidence>
<evidence type="ECO:0000256" key="5">
    <source>
        <dbReference type="RuleBase" id="RU361235"/>
    </source>
</evidence>
<dbReference type="InterPro" id="IPR019819">
    <property type="entry name" value="Carboxylesterase_B_CS"/>
</dbReference>
<dbReference type="PROSITE" id="PS00941">
    <property type="entry name" value="CARBOXYLESTERASE_B_2"/>
    <property type="match status" value="1"/>
</dbReference>
<dbReference type="GO" id="GO:0052689">
    <property type="term" value="F:carboxylic ester hydrolase activity"/>
    <property type="evidence" value="ECO:0007669"/>
    <property type="project" value="UniProtKB-KW"/>
</dbReference>
<dbReference type="PROSITE" id="PS00122">
    <property type="entry name" value="CARBOXYLESTERASE_B_1"/>
    <property type="match status" value="1"/>
</dbReference>
<dbReference type="EC" id="3.1.1.-" evidence="5"/>
<evidence type="ECO:0000313" key="7">
    <source>
        <dbReference type="EnsemblMetazoa" id="XP_014256830.1"/>
    </source>
</evidence>
<dbReference type="InterPro" id="IPR019826">
    <property type="entry name" value="Carboxylesterase_B_AS"/>
</dbReference>
<dbReference type="Proteomes" id="UP000494040">
    <property type="component" value="Unassembled WGS sequence"/>
</dbReference>
<keyword evidence="3 5" id="KW-0378">Hydrolase</keyword>
<evidence type="ECO:0000256" key="2">
    <source>
        <dbReference type="ARBA" id="ARBA00022487"/>
    </source>
</evidence>
<keyword evidence="4" id="KW-0325">Glycoprotein</keyword>
<protein>
    <recommendedName>
        <fullName evidence="5">Carboxylic ester hydrolase</fullName>
        <ecNumber evidence="5">3.1.1.-</ecNumber>
    </recommendedName>
</protein>
<name>A0A8I6S4T4_CIMLE</name>
<dbReference type="Pfam" id="PF00135">
    <property type="entry name" value="COesterase"/>
    <property type="match status" value="1"/>
</dbReference>
<dbReference type="RefSeq" id="XP_014256830.1">
    <property type="nucleotide sequence ID" value="XM_014401344.1"/>
</dbReference>
<proteinExistence type="inferred from homology"/>
<dbReference type="InterPro" id="IPR050309">
    <property type="entry name" value="Type-B_Carboxylest/Lipase"/>
</dbReference>
<dbReference type="OrthoDB" id="19653at2759"/>
<dbReference type="KEGG" id="clec:106670761"/>
<comment type="similarity">
    <text evidence="1 5">Belongs to the type-B carboxylesterase/lipase family.</text>
</comment>
<sequence length="506" mass="58343">MDECVYMTKFLFACGSIAYIGKLTGYEGYTTNGTRYMKFEGIRYAPMTYSESRFMEPYPVTINENIMGKVDCLEVNPVDGEVIGEEDCLFLNVFVPLRNANKSMPVMIWIHGRAFPLRSNKVSIYNPEPLMDHDMIVVTLSYRLGPLGVNHWREPLLDLGVKDQQMAIKWVLKNIDMFGGDPERITLAGESGGAVYALHHVNGYFKGKVRKAIALSGFRYSQWAMTLQRWTKSQTQELFHSLKCDNVECMREQSAVNIVDIAYEHNKKNRWLWRNIFDAFRPGVCFKAFEAEPWFKAKEKGNHSLLIGLKRHEGDIIDEFSAMYNTSAVELGRYYCTYSYDTSLYGMKPRRYCRYPFTESISSLYHPDDDLETGIKKAVGDGWVVFPASVEASLHPGNLEGFMYESRMCGATPNCTLQCKVPFMKIEDGCPPYREEYEPVASQFRNVIADFVHGRNLTMKHFIEDNDFFNITDPLINPVSYSHYFISPDLAVRMDAWTKYYFKYLS</sequence>
<dbReference type="PANTHER" id="PTHR11559">
    <property type="entry name" value="CARBOXYLESTERASE"/>
    <property type="match status" value="1"/>
</dbReference>
<feature type="domain" description="Carboxylesterase type B" evidence="6">
    <location>
        <begin position="20"/>
        <end position="412"/>
    </location>
</feature>
<dbReference type="InterPro" id="IPR029058">
    <property type="entry name" value="AB_hydrolase_fold"/>
</dbReference>
<evidence type="ECO:0000256" key="4">
    <source>
        <dbReference type="ARBA" id="ARBA00023180"/>
    </source>
</evidence>
<reference evidence="7" key="1">
    <citation type="submission" date="2022-01" db="UniProtKB">
        <authorList>
            <consortium name="EnsemblMetazoa"/>
        </authorList>
    </citation>
    <scope>IDENTIFICATION</scope>
</reference>
<keyword evidence="2" id="KW-0719">Serine esterase</keyword>
<dbReference type="GeneID" id="106670761"/>
<dbReference type="AlphaFoldDB" id="A0A8I6S4T4"/>
<organism evidence="7 8">
    <name type="scientific">Cimex lectularius</name>
    <name type="common">Bed bug</name>
    <name type="synonym">Acanthia lectularia</name>
    <dbReference type="NCBI Taxonomy" id="79782"/>
    <lineage>
        <taxon>Eukaryota</taxon>
        <taxon>Metazoa</taxon>
        <taxon>Ecdysozoa</taxon>
        <taxon>Arthropoda</taxon>
        <taxon>Hexapoda</taxon>
        <taxon>Insecta</taxon>
        <taxon>Pterygota</taxon>
        <taxon>Neoptera</taxon>
        <taxon>Paraneoptera</taxon>
        <taxon>Hemiptera</taxon>
        <taxon>Heteroptera</taxon>
        <taxon>Panheteroptera</taxon>
        <taxon>Cimicomorpha</taxon>
        <taxon>Cimicidae</taxon>
        <taxon>Cimex</taxon>
    </lineage>
</organism>
<evidence type="ECO:0000256" key="1">
    <source>
        <dbReference type="ARBA" id="ARBA00005964"/>
    </source>
</evidence>
<evidence type="ECO:0000256" key="3">
    <source>
        <dbReference type="ARBA" id="ARBA00022801"/>
    </source>
</evidence>
<dbReference type="Gene3D" id="3.40.50.1820">
    <property type="entry name" value="alpha/beta hydrolase"/>
    <property type="match status" value="1"/>
</dbReference>
<dbReference type="InterPro" id="IPR002018">
    <property type="entry name" value="CarbesteraseB"/>
</dbReference>
<dbReference type="SUPFAM" id="SSF53474">
    <property type="entry name" value="alpha/beta-Hydrolases"/>
    <property type="match status" value="1"/>
</dbReference>
<evidence type="ECO:0000313" key="8">
    <source>
        <dbReference type="Proteomes" id="UP000494040"/>
    </source>
</evidence>
<dbReference type="EnsemblMetazoa" id="XM_014401344.1">
    <property type="protein sequence ID" value="XP_014256830.1"/>
    <property type="gene ID" value="LOC106670761"/>
</dbReference>